<dbReference type="PRINTS" id="PR00315">
    <property type="entry name" value="ELONGATNFCT"/>
</dbReference>
<comment type="function">
    <text evidence="9 12">Required for accurate and efficient protein synthesis under certain stress conditions. May act as a fidelity factor of the translation reaction, by catalyzing a one-codon backward translocation of tRNAs on improperly translocated ribosomes. Back-translocation proceeds from a post-translocation (POST) complex to a pre-translocation (PRE) complex, thus giving elongation factor G a second chance to translocate the tRNAs correctly. Binds to ribosomes in a GTP-dependent manner.</text>
</comment>
<dbReference type="Gene3D" id="2.40.30.10">
    <property type="entry name" value="Translation factors"/>
    <property type="match status" value="1"/>
</dbReference>
<dbReference type="GO" id="GO:0003746">
    <property type="term" value="F:translation elongation factor activity"/>
    <property type="evidence" value="ECO:0007669"/>
    <property type="project" value="UniProtKB-UniRule"/>
</dbReference>
<evidence type="ECO:0000256" key="1">
    <source>
        <dbReference type="ARBA" id="ARBA00005454"/>
    </source>
</evidence>
<evidence type="ECO:0000313" key="16">
    <source>
        <dbReference type="Proteomes" id="UP000198309"/>
    </source>
</evidence>
<dbReference type="GO" id="GO:0005525">
    <property type="term" value="F:GTP binding"/>
    <property type="evidence" value="ECO:0007669"/>
    <property type="project" value="UniProtKB-UniRule"/>
</dbReference>
<dbReference type="EMBL" id="FNEC01000007">
    <property type="protein sequence ID" value="SDI62718.1"/>
    <property type="molecule type" value="Genomic_DNA"/>
</dbReference>
<proteinExistence type="inferred from homology"/>
<evidence type="ECO:0000259" key="13">
    <source>
        <dbReference type="PROSITE" id="PS51722"/>
    </source>
</evidence>
<dbReference type="InterPro" id="IPR035654">
    <property type="entry name" value="LepA_IV"/>
</dbReference>
<dbReference type="GO" id="GO:0043022">
    <property type="term" value="F:ribosome binding"/>
    <property type="evidence" value="ECO:0007669"/>
    <property type="project" value="UniProtKB-UniRule"/>
</dbReference>
<reference evidence="15 16" key="2">
    <citation type="submission" date="2017-06" db="EMBL/GenBank/DDBJ databases">
        <authorList>
            <person name="Varghese N."/>
            <person name="Submissions S."/>
        </authorList>
    </citation>
    <scope>NUCLEOTIDE SEQUENCE [LARGE SCALE GENOMIC DNA]</scope>
    <source>
        <strain evidence="15 16">RLD-1</strain>
    </source>
</reference>
<dbReference type="PROSITE" id="PS51722">
    <property type="entry name" value="G_TR_2"/>
    <property type="match status" value="1"/>
</dbReference>
<keyword evidence="7 12" id="KW-0472">Membrane</keyword>
<dbReference type="GO" id="GO:0097216">
    <property type="term" value="F:guanosine tetraphosphate binding"/>
    <property type="evidence" value="ECO:0007669"/>
    <property type="project" value="UniProtKB-ARBA"/>
</dbReference>
<dbReference type="SUPFAM" id="SSF52540">
    <property type="entry name" value="P-loop containing nucleoside triphosphate hydrolases"/>
    <property type="match status" value="1"/>
</dbReference>
<evidence type="ECO:0000256" key="3">
    <source>
        <dbReference type="ARBA" id="ARBA00022741"/>
    </source>
</evidence>
<dbReference type="Gene3D" id="3.30.70.2570">
    <property type="entry name" value="Elongation factor 4, C-terminal domain"/>
    <property type="match status" value="1"/>
</dbReference>
<evidence type="ECO:0000256" key="7">
    <source>
        <dbReference type="ARBA" id="ARBA00023136"/>
    </source>
</evidence>
<dbReference type="FunFam" id="3.40.50.300:FF:000078">
    <property type="entry name" value="Elongation factor 4"/>
    <property type="match status" value="1"/>
</dbReference>
<sequence length="599" mass="66289">MSDLSHIRNFSIIAHIDHGKSTLADRFIQMCGGLSDREMEAQVLDSMDLERERGITIKAHSVTLHYKAKDGKTYQLNFIDTPGHVDFTYEVSRSLAACEGALLVVDAGQGVEAQSVANCYTAIEQGLEVMPVLNKMDLPQADPDRVKDEIESIIGIDATDAVACSAKSGMGVDEVLERLVATIPAPEGEIEAPLQALIIDSWFDNYLGVVSLVRVKHGRVKKGDKILVKSTGKLHQVDSVGVFSPKHTETPDLKAGEVGFIIAGIKDIHGAPVGDTLTLSTTPDVEVLPGFKRIKPQVYAGLFPVSSDDFEDFREALQKLTLNDAALQYEPESSEALGFGFRIGFLGMLHMEIIQERLEREYDLDLITTAPTVIFEIVQKNGEILYVDNPSKLPDLSSIDEMREPICRATILVPQEHLGNVITLCIEKRGVQRDMHFLSGQVQVIYDMPMNEVVLDFFDRLKSTSRGYASLDYSFDRFEPANLVRLDVLINGEKVDALALIVHRDNAPYKGRQLVEKMKELIPRQMFDVAIQAAIGGQIIARSTVKALRKNVLAKCYGGDVSRKRKLLEKQKAGKKRMKQVGSVEIPQEAFLAVLKVDS</sequence>
<dbReference type="FunFam" id="2.40.30.10:FF:000015">
    <property type="entry name" value="Translation factor GUF1, mitochondrial"/>
    <property type="match status" value="1"/>
</dbReference>
<keyword evidence="4 12" id="KW-0378">Hydrolase</keyword>
<dbReference type="SUPFAM" id="SSF54980">
    <property type="entry name" value="EF-G C-terminal domain-like"/>
    <property type="match status" value="2"/>
</dbReference>
<dbReference type="InterPro" id="IPR005225">
    <property type="entry name" value="Small_GTP-bd"/>
</dbReference>
<evidence type="ECO:0000313" key="17">
    <source>
        <dbReference type="Proteomes" id="UP000199693"/>
    </source>
</evidence>
<comment type="catalytic activity">
    <reaction evidence="8 12">
        <text>GTP + H2O = GDP + phosphate + H(+)</text>
        <dbReference type="Rhea" id="RHEA:19669"/>
        <dbReference type="ChEBI" id="CHEBI:15377"/>
        <dbReference type="ChEBI" id="CHEBI:15378"/>
        <dbReference type="ChEBI" id="CHEBI:37565"/>
        <dbReference type="ChEBI" id="CHEBI:43474"/>
        <dbReference type="ChEBI" id="CHEBI:58189"/>
        <dbReference type="EC" id="3.6.5.n1"/>
    </reaction>
</comment>
<keyword evidence="5 12" id="KW-0648">Protein biosynthesis</keyword>
<name>A0A239IJ99_9PSED</name>
<dbReference type="NCBIfam" id="TIGR00231">
    <property type="entry name" value="small_GTP"/>
    <property type="match status" value="1"/>
</dbReference>
<protein>
    <recommendedName>
        <fullName evidence="11 12">Elongation factor 4</fullName>
        <shortName evidence="12">EF-4</shortName>
        <ecNumber evidence="11 12">3.6.5.n1</ecNumber>
    </recommendedName>
    <alternativeName>
        <fullName evidence="12">Ribosomal back-translocase LepA</fullName>
    </alternativeName>
</protein>
<evidence type="ECO:0000256" key="12">
    <source>
        <dbReference type="HAMAP-Rule" id="MF_00071"/>
    </source>
</evidence>
<dbReference type="GO" id="GO:0005886">
    <property type="term" value="C:plasma membrane"/>
    <property type="evidence" value="ECO:0007669"/>
    <property type="project" value="UniProtKB-SubCell"/>
</dbReference>
<keyword evidence="3 12" id="KW-0547">Nucleotide-binding</keyword>
<evidence type="ECO:0000256" key="11">
    <source>
        <dbReference type="ARBA" id="ARBA00066744"/>
    </source>
</evidence>
<dbReference type="InterPro" id="IPR006297">
    <property type="entry name" value="EF-4"/>
</dbReference>
<dbReference type="InterPro" id="IPR027417">
    <property type="entry name" value="P-loop_NTPase"/>
</dbReference>
<comment type="similarity">
    <text evidence="10">Belongs to the GTP-binding elongation factor family. LepA subfamily.</text>
</comment>
<dbReference type="Pfam" id="PF03144">
    <property type="entry name" value="GTP_EFTU_D2"/>
    <property type="match status" value="1"/>
</dbReference>
<dbReference type="CDD" id="cd01890">
    <property type="entry name" value="LepA"/>
    <property type="match status" value="1"/>
</dbReference>
<feature type="domain" description="Tr-type G" evidence="13">
    <location>
        <begin position="5"/>
        <end position="187"/>
    </location>
</feature>
<dbReference type="FunFam" id="3.30.70.870:FF:000004">
    <property type="entry name" value="Translation factor GUF1, mitochondrial"/>
    <property type="match status" value="1"/>
</dbReference>
<dbReference type="PANTHER" id="PTHR43512">
    <property type="entry name" value="TRANSLATION FACTOR GUF1-RELATED"/>
    <property type="match status" value="1"/>
</dbReference>
<dbReference type="FunFam" id="3.30.70.240:FF:000007">
    <property type="entry name" value="Translation factor GUF1, mitochondrial"/>
    <property type="match status" value="1"/>
</dbReference>
<feature type="binding site" evidence="12">
    <location>
        <begin position="17"/>
        <end position="22"/>
    </location>
    <ligand>
        <name>GTP</name>
        <dbReference type="ChEBI" id="CHEBI:37565"/>
    </ligand>
</feature>
<evidence type="ECO:0000256" key="5">
    <source>
        <dbReference type="ARBA" id="ARBA00022917"/>
    </source>
</evidence>
<gene>
    <name evidence="12" type="primary">lepA</name>
    <name evidence="14" type="ORF">SAMN05216189_100755</name>
    <name evidence="15" type="ORF">SAMN06295949_11055</name>
</gene>
<dbReference type="InterPro" id="IPR004161">
    <property type="entry name" value="EFTu-like_2"/>
</dbReference>
<dbReference type="AlphaFoldDB" id="A0A239IJ99"/>
<dbReference type="GO" id="GO:0003924">
    <property type="term" value="F:GTPase activity"/>
    <property type="evidence" value="ECO:0007669"/>
    <property type="project" value="UniProtKB-UniRule"/>
</dbReference>
<dbReference type="Proteomes" id="UP000198309">
    <property type="component" value="Unassembled WGS sequence"/>
</dbReference>
<dbReference type="InterPro" id="IPR035647">
    <property type="entry name" value="EFG_III/V"/>
</dbReference>
<dbReference type="Gene3D" id="3.30.70.870">
    <property type="entry name" value="Elongation Factor G (Translational Gtpase), domain 3"/>
    <property type="match status" value="1"/>
</dbReference>
<dbReference type="InterPro" id="IPR013842">
    <property type="entry name" value="LepA_CTD"/>
</dbReference>
<dbReference type="CDD" id="cd03699">
    <property type="entry name" value="EF4_II"/>
    <property type="match status" value="1"/>
</dbReference>
<keyword evidence="2 12" id="KW-1003">Cell membrane</keyword>
<dbReference type="Gene3D" id="3.40.50.300">
    <property type="entry name" value="P-loop containing nucleotide triphosphate hydrolases"/>
    <property type="match status" value="1"/>
</dbReference>
<keyword evidence="6 12" id="KW-0342">GTP-binding</keyword>
<dbReference type="Proteomes" id="UP000199693">
    <property type="component" value="Unassembled WGS sequence"/>
</dbReference>
<organism evidence="14 17">
    <name type="scientific">Pseudomonas delhiensis</name>
    <dbReference type="NCBI Taxonomy" id="366289"/>
    <lineage>
        <taxon>Bacteria</taxon>
        <taxon>Pseudomonadati</taxon>
        <taxon>Pseudomonadota</taxon>
        <taxon>Gammaproteobacteria</taxon>
        <taxon>Pseudomonadales</taxon>
        <taxon>Pseudomonadaceae</taxon>
        <taxon>Pseudomonas</taxon>
    </lineage>
</organism>
<evidence type="ECO:0000256" key="8">
    <source>
        <dbReference type="ARBA" id="ARBA00050293"/>
    </source>
</evidence>
<evidence type="ECO:0000256" key="9">
    <source>
        <dbReference type="ARBA" id="ARBA00057626"/>
    </source>
</evidence>
<dbReference type="CDD" id="cd16260">
    <property type="entry name" value="EF4_III"/>
    <property type="match status" value="1"/>
</dbReference>
<dbReference type="Gene3D" id="3.30.70.240">
    <property type="match status" value="1"/>
</dbReference>
<feature type="binding site" evidence="12">
    <location>
        <begin position="134"/>
        <end position="137"/>
    </location>
    <ligand>
        <name>GTP</name>
        <dbReference type="ChEBI" id="CHEBI:37565"/>
    </ligand>
</feature>
<evidence type="ECO:0000256" key="4">
    <source>
        <dbReference type="ARBA" id="ARBA00022801"/>
    </source>
</evidence>
<dbReference type="FunFam" id="3.30.70.2570:FF:000001">
    <property type="entry name" value="Translation factor GUF1, mitochondrial"/>
    <property type="match status" value="1"/>
</dbReference>
<dbReference type="Pfam" id="PF00009">
    <property type="entry name" value="GTP_EFTU"/>
    <property type="match status" value="1"/>
</dbReference>
<comment type="similarity">
    <text evidence="1 12">Belongs to the TRAFAC class translation factor GTPase superfamily. Classic translation factor GTPase family. LepA subfamily.</text>
</comment>
<evidence type="ECO:0000256" key="6">
    <source>
        <dbReference type="ARBA" id="ARBA00023134"/>
    </source>
</evidence>
<dbReference type="InterPro" id="IPR038363">
    <property type="entry name" value="LepA_C_sf"/>
</dbReference>
<dbReference type="InterPro" id="IPR000795">
    <property type="entry name" value="T_Tr_GTP-bd_dom"/>
</dbReference>
<dbReference type="NCBIfam" id="TIGR01393">
    <property type="entry name" value="lepA"/>
    <property type="match status" value="1"/>
</dbReference>
<dbReference type="Pfam" id="PF00679">
    <property type="entry name" value="EFG_C"/>
    <property type="match status" value="1"/>
</dbReference>
<dbReference type="RefSeq" id="WP_089391469.1">
    <property type="nucleotide sequence ID" value="NZ_FNEC01000007.1"/>
</dbReference>
<dbReference type="InterPro" id="IPR000640">
    <property type="entry name" value="EFG_V-like"/>
</dbReference>
<dbReference type="GO" id="GO:0045727">
    <property type="term" value="P:positive regulation of translation"/>
    <property type="evidence" value="ECO:0007669"/>
    <property type="project" value="UniProtKB-UniRule"/>
</dbReference>
<evidence type="ECO:0000256" key="2">
    <source>
        <dbReference type="ARBA" id="ARBA00022475"/>
    </source>
</evidence>
<reference evidence="14 17" key="1">
    <citation type="submission" date="2016-10" db="EMBL/GenBank/DDBJ databases">
        <authorList>
            <person name="de Groot N.N."/>
        </authorList>
    </citation>
    <scope>NUCLEOTIDE SEQUENCE [LARGE SCALE GENOMIC DNA]</scope>
    <source>
        <strain evidence="14 17">CCM 7361</strain>
    </source>
</reference>
<comment type="subcellular location">
    <subcellularLocation>
        <location evidence="12">Cell membrane</location>
        <topology evidence="12">Peripheral membrane protein</topology>
        <orientation evidence="12">Cytoplasmic side</orientation>
    </subcellularLocation>
</comment>
<dbReference type="Pfam" id="PF06421">
    <property type="entry name" value="LepA_C"/>
    <property type="match status" value="1"/>
</dbReference>
<dbReference type="EC" id="3.6.5.n1" evidence="11 12"/>
<accession>A0A239IJ99</accession>
<evidence type="ECO:0000256" key="10">
    <source>
        <dbReference type="ARBA" id="ARBA00061052"/>
    </source>
</evidence>
<dbReference type="CDD" id="cd03709">
    <property type="entry name" value="lepA_C"/>
    <property type="match status" value="1"/>
</dbReference>
<evidence type="ECO:0000313" key="15">
    <source>
        <dbReference type="EMBL" id="SNS93308.1"/>
    </source>
</evidence>
<keyword evidence="16" id="KW-1185">Reference proteome</keyword>
<evidence type="ECO:0000313" key="14">
    <source>
        <dbReference type="EMBL" id="SDI62718.1"/>
    </source>
</evidence>
<dbReference type="EMBL" id="FZPC01000010">
    <property type="protein sequence ID" value="SNS93308.1"/>
    <property type="molecule type" value="Genomic_DNA"/>
</dbReference>
<dbReference type="PANTHER" id="PTHR43512:SF4">
    <property type="entry name" value="TRANSLATION FACTOR GUF1 HOMOLOG, CHLOROPLASTIC"/>
    <property type="match status" value="1"/>
</dbReference>
<dbReference type="HAMAP" id="MF_00071">
    <property type="entry name" value="LepA"/>
    <property type="match status" value="1"/>
</dbReference>